<dbReference type="InterPro" id="IPR019863">
    <property type="entry name" value="Motility-assoc_ABC-rel_GldG"/>
</dbReference>
<dbReference type="Pfam" id="PF09822">
    <property type="entry name" value="ABC_transp_aux"/>
    <property type="match status" value="1"/>
</dbReference>
<dbReference type="Pfam" id="PF23357">
    <property type="entry name" value="DUF7088"/>
    <property type="match status" value="1"/>
</dbReference>
<reference evidence="5" key="1">
    <citation type="journal article" date="2019" name="Int. J. Syst. Evol. Microbiol.">
        <title>The Global Catalogue of Microorganisms (GCM) 10K type strain sequencing project: providing services to taxonomists for standard genome sequencing and annotation.</title>
        <authorList>
            <consortium name="The Broad Institute Genomics Platform"/>
            <consortium name="The Broad Institute Genome Sequencing Center for Infectious Disease"/>
            <person name="Wu L."/>
            <person name="Ma J."/>
        </authorList>
    </citation>
    <scope>NUCLEOTIDE SEQUENCE [LARGE SCALE GENOMIC DNA]</scope>
    <source>
        <strain evidence="5">CCUG 60527</strain>
    </source>
</reference>
<dbReference type="Proteomes" id="UP001597062">
    <property type="component" value="Unassembled WGS sequence"/>
</dbReference>
<feature type="domain" description="DUF7088" evidence="3">
    <location>
        <begin position="35"/>
        <end position="133"/>
    </location>
</feature>
<proteinExistence type="predicted"/>
<feature type="domain" description="ABC-type uncharacterised transport system" evidence="2">
    <location>
        <begin position="180"/>
        <end position="483"/>
    </location>
</feature>
<keyword evidence="1" id="KW-0812">Transmembrane</keyword>
<name>A0ABW3JT10_9FLAO</name>
<keyword evidence="5" id="KW-1185">Reference proteome</keyword>
<evidence type="ECO:0000259" key="2">
    <source>
        <dbReference type="Pfam" id="PF09822"/>
    </source>
</evidence>
<organism evidence="4 5">
    <name type="scientific">Tenacibaculum geojense</name>
    <dbReference type="NCBI Taxonomy" id="915352"/>
    <lineage>
        <taxon>Bacteria</taxon>
        <taxon>Pseudomonadati</taxon>
        <taxon>Bacteroidota</taxon>
        <taxon>Flavobacteriia</taxon>
        <taxon>Flavobacteriales</taxon>
        <taxon>Flavobacteriaceae</taxon>
        <taxon>Tenacibaculum</taxon>
    </lineage>
</organism>
<dbReference type="NCBIfam" id="TIGR03521">
    <property type="entry name" value="GldG"/>
    <property type="match status" value="1"/>
</dbReference>
<comment type="caution">
    <text evidence="4">The sequence shown here is derived from an EMBL/GenBank/DDBJ whole genome shotgun (WGS) entry which is preliminary data.</text>
</comment>
<keyword evidence="1" id="KW-0472">Membrane</keyword>
<evidence type="ECO:0000259" key="3">
    <source>
        <dbReference type="Pfam" id="PF23357"/>
    </source>
</evidence>
<dbReference type="InterPro" id="IPR055396">
    <property type="entry name" value="DUF7088"/>
</dbReference>
<accession>A0ABW3JT10</accession>
<evidence type="ECO:0000313" key="4">
    <source>
        <dbReference type="EMBL" id="MFD0993534.1"/>
    </source>
</evidence>
<sequence>MNKKKLQQVIGIIIAVFIINGVASKVFKRFDLTNDQRYTLSDIAIDNISDINQPLLIKVYLQGDFPAEFQRLQIETRQFLEELQSNNNNIRFQFINPDNIRERLIKKGMIPSQLTVEEDGKLSEAIIFPWAEIEYKNNTQIVSLLPNTLSYTQEEQLQNAIASLEFGFTNAIVNVKTSNRKKIAVLSGNGELDDIEMYSLLSEVSKKYKLGKFTLDSVASSPQKTINDLTKFDLAIIAKPTQKFTDEEKLVLDQFITKGGKTLWMIDNVQADTDSLYNQGKMLAYPRDLGLTDLLFSYGIRVNNKLVQDLYASKIPLATGNIGNQPQFQSLDWYYHPLVGANPNHTITKNILPVRLRFTTQIDTLKSDVTKTPLLVSSVLTKMVGTPKIISLSSIADDPQQQDFSSGNLLLGVLIEGNFNSAYANRTKPFEYKDFTAKSESNKMVVIADGDIGKNQIFKGQPYDLATDKWTNERFGNKDFLLNTIDYLLDDNGLIYLRNKNVEIHMLDKKKAFAEKNTWQLINIIFPLVMLTLFGFLFNYYRKKKYQ</sequence>
<dbReference type="InterPro" id="IPR019196">
    <property type="entry name" value="ABC_transp_unknown"/>
</dbReference>
<protein>
    <submittedName>
        <fullName evidence="4">Gliding motility-associated ABC transporter substrate-binding protein GldG</fullName>
    </submittedName>
</protein>
<keyword evidence="1" id="KW-1133">Transmembrane helix</keyword>
<dbReference type="RefSeq" id="WP_386107894.1">
    <property type="nucleotide sequence ID" value="NZ_JBHTJR010000048.1"/>
</dbReference>
<gene>
    <name evidence="4" type="primary">gldG</name>
    <name evidence="4" type="ORF">ACFQ1U_09995</name>
</gene>
<evidence type="ECO:0000313" key="5">
    <source>
        <dbReference type="Proteomes" id="UP001597062"/>
    </source>
</evidence>
<feature type="transmembrane region" description="Helical" evidence="1">
    <location>
        <begin position="519"/>
        <end position="541"/>
    </location>
</feature>
<evidence type="ECO:0000256" key="1">
    <source>
        <dbReference type="SAM" id="Phobius"/>
    </source>
</evidence>
<dbReference type="EMBL" id="JBHTJR010000048">
    <property type="protein sequence ID" value="MFD0993534.1"/>
    <property type="molecule type" value="Genomic_DNA"/>
</dbReference>